<evidence type="ECO:0000256" key="1">
    <source>
        <dbReference type="ARBA" id="ARBA00023186"/>
    </source>
</evidence>
<feature type="domain" description="J" evidence="3">
    <location>
        <begin position="194"/>
        <end position="263"/>
    </location>
</feature>
<dbReference type="CDD" id="cd06257">
    <property type="entry name" value="DnaJ"/>
    <property type="match status" value="1"/>
</dbReference>
<keyword evidence="2" id="KW-1133">Transmembrane helix</keyword>
<reference evidence="4 5" key="1">
    <citation type="submission" date="2023-10" db="EMBL/GenBank/DDBJ databases">
        <title>Two novel species belonging to the OM43/NOR5 clade.</title>
        <authorList>
            <person name="Park M."/>
        </authorList>
    </citation>
    <scope>NUCLEOTIDE SEQUENCE [LARGE SCALE GENOMIC DNA]</scope>
    <source>
        <strain evidence="4 5">IMCC43200</strain>
    </source>
</reference>
<evidence type="ECO:0000259" key="3">
    <source>
        <dbReference type="PROSITE" id="PS50076"/>
    </source>
</evidence>
<keyword evidence="2" id="KW-0812">Transmembrane</keyword>
<dbReference type="PROSITE" id="PS50076">
    <property type="entry name" value="DNAJ_2"/>
    <property type="match status" value="1"/>
</dbReference>
<dbReference type="RefSeq" id="WP_407347073.1">
    <property type="nucleotide sequence ID" value="NZ_CP136864.1"/>
</dbReference>
<evidence type="ECO:0000313" key="4">
    <source>
        <dbReference type="EMBL" id="WOJ92474.1"/>
    </source>
</evidence>
<dbReference type="InterPro" id="IPR036869">
    <property type="entry name" value="J_dom_sf"/>
</dbReference>
<dbReference type="CDD" id="cd07316">
    <property type="entry name" value="terB_like_DjlA"/>
    <property type="match status" value="1"/>
</dbReference>
<dbReference type="NCBIfam" id="NF006948">
    <property type="entry name" value="PRK09430.1"/>
    <property type="match status" value="1"/>
</dbReference>
<organism evidence="4 5">
    <name type="scientific">Congregibacter variabilis</name>
    <dbReference type="NCBI Taxonomy" id="3081200"/>
    <lineage>
        <taxon>Bacteria</taxon>
        <taxon>Pseudomonadati</taxon>
        <taxon>Pseudomonadota</taxon>
        <taxon>Gammaproteobacteria</taxon>
        <taxon>Cellvibrionales</taxon>
        <taxon>Halieaceae</taxon>
        <taxon>Congregibacter</taxon>
    </lineage>
</organism>
<keyword evidence="1" id="KW-0143">Chaperone</keyword>
<protein>
    <submittedName>
        <fullName evidence="4">Co-chaperone DjlA</fullName>
    </submittedName>
</protein>
<dbReference type="SMART" id="SM00271">
    <property type="entry name" value="DnaJ"/>
    <property type="match status" value="1"/>
</dbReference>
<proteinExistence type="predicted"/>
<dbReference type="Gene3D" id="1.10.287.110">
    <property type="entry name" value="DnaJ domain"/>
    <property type="match status" value="1"/>
</dbReference>
<dbReference type="Pfam" id="PF00226">
    <property type="entry name" value="DnaJ"/>
    <property type="match status" value="1"/>
</dbReference>
<feature type="transmembrane region" description="Helical" evidence="2">
    <location>
        <begin position="6"/>
        <end position="27"/>
    </location>
</feature>
<sequence length="263" mass="28396">MFLGKLVAGILGVLVAGFPGLIFGLVLGHMFDRGLAGVLGMGSADLGKVKEHFFRSTFLLMGYVAKSDGRISEDEIAHTEGIFRQLGLSDDQRHDAILLFKQGGDDGFSADETIQSFLLAGGAHPALKQTMMLFLVTLALADRQLHSGEKSALLQIGGLLGYGAQAVEEFLRMATAQEHFHQQAGHPEAPTVSDAYAALGVSEDAPDKEVKRAYRKLMSQNHPDKLSARGVPEDMLKLATEKAQEIQAAYELIKQSRGTGMRD</sequence>
<dbReference type="SUPFAM" id="SSF158682">
    <property type="entry name" value="TerB-like"/>
    <property type="match status" value="1"/>
</dbReference>
<accession>A0ABZ0I0Z0</accession>
<dbReference type="PANTHER" id="PTHR24074">
    <property type="entry name" value="CO-CHAPERONE PROTEIN DJLA"/>
    <property type="match status" value="1"/>
</dbReference>
<dbReference type="SUPFAM" id="SSF46565">
    <property type="entry name" value="Chaperone J-domain"/>
    <property type="match status" value="1"/>
</dbReference>
<dbReference type="InterPro" id="IPR007791">
    <property type="entry name" value="DjlA_N"/>
</dbReference>
<dbReference type="EMBL" id="CP136864">
    <property type="protein sequence ID" value="WOJ92474.1"/>
    <property type="molecule type" value="Genomic_DNA"/>
</dbReference>
<gene>
    <name evidence="4" type="primary">djlA</name>
    <name evidence="4" type="ORF">R0135_11845</name>
</gene>
<dbReference type="Proteomes" id="UP001626537">
    <property type="component" value="Chromosome"/>
</dbReference>
<dbReference type="InterPro" id="IPR029024">
    <property type="entry name" value="TerB-like"/>
</dbReference>
<keyword evidence="5" id="KW-1185">Reference proteome</keyword>
<dbReference type="Pfam" id="PF05099">
    <property type="entry name" value="TerB"/>
    <property type="match status" value="1"/>
</dbReference>
<evidence type="ECO:0000313" key="5">
    <source>
        <dbReference type="Proteomes" id="UP001626537"/>
    </source>
</evidence>
<dbReference type="InterPro" id="IPR001623">
    <property type="entry name" value="DnaJ_domain"/>
</dbReference>
<keyword evidence="2" id="KW-0472">Membrane</keyword>
<evidence type="ECO:0000256" key="2">
    <source>
        <dbReference type="SAM" id="Phobius"/>
    </source>
</evidence>
<name>A0ABZ0I0Z0_9GAMM</name>
<dbReference type="InterPro" id="IPR050817">
    <property type="entry name" value="DjlA_DnaK_co-chaperone"/>
</dbReference>
<dbReference type="PRINTS" id="PR00625">
    <property type="entry name" value="JDOMAIN"/>
</dbReference>
<dbReference type="Gene3D" id="1.10.3680.10">
    <property type="entry name" value="TerB-like"/>
    <property type="match status" value="1"/>
</dbReference>